<organism evidence="3 4">
    <name type="scientific">Pseudomonas kilonensis</name>
    <dbReference type="NCBI Taxonomy" id="132476"/>
    <lineage>
        <taxon>Bacteria</taxon>
        <taxon>Pseudomonadati</taxon>
        <taxon>Pseudomonadota</taxon>
        <taxon>Gammaproteobacteria</taxon>
        <taxon>Pseudomonadales</taxon>
        <taxon>Pseudomonadaceae</taxon>
        <taxon>Pseudomonas</taxon>
    </lineage>
</organism>
<comment type="caution">
    <text evidence="3">The sequence shown here is derived from an EMBL/GenBank/DDBJ whole genome shotgun (WGS) entry which is preliminary data.</text>
</comment>
<dbReference type="OrthoDB" id="200313at2"/>
<feature type="compositionally biased region" description="Basic and acidic residues" evidence="1">
    <location>
        <begin position="1"/>
        <end position="36"/>
    </location>
</feature>
<evidence type="ECO:0000259" key="2">
    <source>
        <dbReference type="Pfam" id="PF07498"/>
    </source>
</evidence>
<dbReference type="Pfam" id="PF07498">
    <property type="entry name" value="Rho_N"/>
    <property type="match status" value="1"/>
</dbReference>
<proteinExistence type="predicted"/>
<feature type="compositionally biased region" description="Basic and acidic residues" evidence="1">
    <location>
        <begin position="56"/>
        <end position="83"/>
    </location>
</feature>
<reference evidence="3 4" key="1">
    <citation type="submission" date="2015-03" db="EMBL/GenBank/DDBJ databases">
        <title>Pseudomonas fluorescens 1855-344 Genome sequencing and assembly.</title>
        <authorList>
            <person name="Eng W.W.H."/>
            <person name="Gan H.M."/>
            <person name="Savka M.A."/>
        </authorList>
    </citation>
    <scope>NUCLEOTIDE SEQUENCE [LARGE SCALE GENOMIC DNA]</scope>
    <source>
        <strain evidence="3 4">1855-344</strain>
    </source>
</reference>
<feature type="compositionally biased region" description="Gly residues" evidence="1">
    <location>
        <begin position="46"/>
        <end position="55"/>
    </location>
</feature>
<feature type="domain" description="Rho termination factor-like N-terminal" evidence="2">
    <location>
        <begin position="93"/>
        <end position="125"/>
    </location>
</feature>
<dbReference type="InterPro" id="IPR011112">
    <property type="entry name" value="Rho-like_N"/>
</dbReference>
<feature type="compositionally biased region" description="Polar residues" evidence="1">
    <location>
        <begin position="86"/>
        <end position="96"/>
    </location>
</feature>
<protein>
    <submittedName>
        <fullName evidence="3">Termination factor Rho</fullName>
    </submittedName>
</protein>
<accession>A0A0F4XPZ7</accession>
<gene>
    <name evidence="3" type="ORF">VP02_13515</name>
</gene>
<name>A0A0F4XPZ7_9PSED</name>
<dbReference type="AlphaFoldDB" id="A0A0F4XPZ7"/>
<feature type="compositionally biased region" description="Basic and acidic residues" evidence="1">
    <location>
        <begin position="114"/>
        <end position="126"/>
    </location>
</feature>
<evidence type="ECO:0000313" key="3">
    <source>
        <dbReference type="EMBL" id="KKA07483.1"/>
    </source>
</evidence>
<dbReference type="PATRIC" id="fig|132476.4.peg.784"/>
<evidence type="ECO:0000256" key="1">
    <source>
        <dbReference type="SAM" id="MobiDB-lite"/>
    </source>
</evidence>
<dbReference type="Proteomes" id="UP000033662">
    <property type="component" value="Unassembled WGS sequence"/>
</dbReference>
<feature type="region of interest" description="Disordered" evidence="1">
    <location>
        <begin position="1"/>
        <end position="126"/>
    </location>
</feature>
<dbReference type="EMBL" id="JZXC01000011">
    <property type="protein sequence ID" value="KKA07483.1"/>
    <property type="molecule type" value="Genomic_DNA"/>
</dbReference>
<dbReference type="GO" id="GO:0006353">
    <property type="term" value="P:DNA-templated transcription termination"/>
    <property type="evidence" value="ECO:0007669"/>
    <property type="project" value="InterPro"/>
</dbReference>
<sequence>MPRGSKDKYTAEQKRKAAHIEKSYEKKGVSENEAEARAWATVNKQSGGGERSGGSGKEKPATAKKTDRKESARRAAKTREGHPRTSKTSHATQTVDSLMKEARAKNIPGRSRMRKQELVEALRKAG</sequence>
<evidence type="ECO:0000313" key="4">
    <source>
        <dbReference type="Proteomes" id="UP000033662"/>
    </source>
</evidence>